<dbReference type="AlphaFoldDB" id="A0A3S5CUY5"/>
<name>A0A3S5CUY5_9PLAT</name>
<evidence type="ECO:0000256" key="1">
    <source>
        <dbReference type="SAM" id="Phobius"/>
    </source>
</evidence>
<organism evidence="2 3">
    <name type="scientific">Protopolystoma xenopodis</name>
    <dbReference type="NCBI Taxonomy" id="117903"/>
    <lineage>
        <taxon>Eukaryota</taxon>
        <taxon>Metazoa</taxon>
        <taxon>Spiralia</taxon>
        <taxon>Lophotrochozoa</taxon>
        <taxon>Platyhelminthes</taxon>
        <taxon>Monogenea</taxon>
        <taxon>Polyopisthocotylea</taxon>
        <taxon>Polystomatidea</taxon>
        <taxon>Polystomatidae</taxon>
        <taxon>Protopolystoma</taxon>
    </lineage>
</organism>
<dbReference type="EMBL" id="CAAALY010263400">
    <property type="protein sequence ID" value="VEL40033.1"/>
    <property type="molecule type" value="Genomic_DNA"/>
</dbReference>
<gene>
    <name evidence="2" type="ORF">PXEA_LOCUS33473</name>
</gene>
<keyword evidence="1" id="KW-1133">Transmembrane helix</keyword>
<reference evidence="2" key="1">
    <citation type="submission" date="2018-11" db="EMBL/GenBank/DDBJ databases">
        <authorList>
            <consortium name="Pathogen Informatics"/>
        </authorList>
    </citation>
    <scope>NUCLEOTIDE SEQUENCE</scope>
</reference>
<protein>
    <submittedName>
        <fullName evidence="2">Uncharacterized protein</fullName>
    </submittedName>
</protein>
<dbReference type="Proteomes" id="UP000784294">
    <property type="component" value="Unassembled WGS sequence"/>
</dbReference>
<sequence length="105" mass="11083">MLSGVLRRHLFSSCLAQGLCPIRVDPDIPGAGWPASALASGRLPPIVMQIGQQDCLTEATAAACLDAMRSLAEGFVSLSFGTISGVGMCTLISYSWMLVYTHLLP</sequence>
<evidence type="ECO:0000313" key="3">
    <source>
        <dbReference type="Proteomes" id="UP000784294"/>
    </source>
</evidence>
<keyword evidence="1" id="KW-0472">Membrane</keyword>
<accession>A0A3S5CUY5</accession>
<evidence type="ECO:0000313" key="2">
    <source>
        <dbReference type="EMBL" id="VEL40033.1"/>
    </source>
</evidence>
<keyword evidence="3" id="KW-1185">Reference proteome</keyword>
<comment type="caution">
    <text evidence="2">The sequence shown here is derived from an EMBL/GenBank/DDBJ whole genome shotgun (WGS) entry which is preliminary data.</text>
</comment>
<keyword evidence="1" id="KW-0812">Transmembrane</keyword>
<feature type="transmembrane region" description="Helical" evidence="1">
    <location>
        <begin position="75"/>
        <end position="97"/>
    </location>
</feature>
<proteinExistence type="predicted"/>